<comment type="caution">
    <text evidence="1">The sequence shown here is derived from an EMBL/GenBank/DDBJ whole genome shotgun (WGS) entry which is preliminary data.</text>
</comment>
<proteinExistence type="predicted"/>
<accession>A0A9N7V2V4</accession>
<keyword evidence="2" id="KW-1185">Reference proteome</keyword>
<evidence type="ECO:0000313" key="1">
    <source>
        <dbReference type="EMBL" id="CAB1441076.1"/>
    </source>
</evidence>
<protein>
    <submittedName>
        <fullName evidence="1">Uncharacterized protein</fullName>
    </submittedName>
</protein>
<evidence type="ECO:0000313" key="2">
    <source>
        <dbReference type="Proteomes" id="UP001153269"/>
    </source>
</evidence>
<reference evidence="1" key="1">
    <citation type="submission" date="2020-03" db="EMBL/GenBank/DDBJ databases">
        <authorList>
            <person name="Weist P."/>
        </authorList>
    </citation>
    <scope>NUCLEOTIDE SEQUENCE</scope>
</reference>
<gene>
    <name evidence="1" type="ORF">PLEPLA_LOCUS28862</name>
</gene>
<dbReference type="AlphaFoldDB" id="A0A9N7V2V4"/>
<dbReference type="Proteomes" id="UP001153269">
    <property type="component" value="Unassembled WGS sequence"/>
</dbReference>
<organism evidence="1 2">
    <name type="scientific">Pleuronectes platessa</name>
    <name type="common">European plaice</name>
    <dbReference type="NCBI Taxonomy" id="8262"/>
    <lineage>
        <taxon>Eukaryota</taxon>
        <taxon>Metazoa</taxon>
        <taxon>Chordata</taxon>
        <taxon>Craniata</taxon>
        <taxon>Vertebrata</taxon>
        <taxon>Euteleostomi</taxon>
        <taxon>Actinopterygii</taxon>
        <taxon>Neopterygii</taxon>
        <taxon>Teleostei</taxon>
        <taxon>Neoteleostei</taxon>
        <taxon>Acanthomorphata</taxon>
        <taxon>Carangaria</taxon>
        <taxon>Pleuronectiformes</taxon>
        <taxon>Pleuronectoidei</taxon>
        <taxon>Pleuronectidae</taxon>
        <taxon>Pleuronectes</taxon>
    </lineage>
</organism>
<sequence>MPIYKSPAEATSKGDTKPLREVGSDTVPFLPTHILAFLPAYIHKQKALTATARTTEPTVEPQTMKVFNKKRVQRLMIFASAGPGGGRRWAAATCHWEHCTLLRIVPSKTHIRSFRIIRRCDGTSESSSVPSLPPWRQIFTVLP</sequence>
<name>A0A9N7V2V4_PLEPL</name>
<dbReference type="EMBL" id="CADEAL010002558">
    <property type="protein sequence ID" value="CAB1441076.1"/>
    <property type="molecule type" value="Genomic_DNA"/>
</dbReference>